<gene>
    <name evidence="1" type="ORF">EJF14_60105</name>
</gene>
<accession>A0ACD0WQC0</accession>
<organism evidence="1 2">
    <name type="scientific">Clavispora lusitaniae</name>
    <name type="common">Candida lusitaniae</name>
    <dbReference type="NCBI Taxonomy" id="36911"/>
    <lineage>
        <taxon>Eukaryota</taxon>
        <taxon>Fungi</taxon>
        <taxon>Dikarya</taxon>
        <taxon>Ascomycota</taxon>
        <taxon>Saccharomycotina</taxon>
        <taxon>Pichiomycetes</taxon>
        <taxon>Metschnikowiaceae</taxon>
        <taxon>Clavispora</taxon>
    </lineage>
</organism>
<dbReference type="Proteomes" id="UP000326582">
    <property type="component" value="Chromosome 6"/>
</dbReference>
<evidence type="ECO:0000313" key="1">
    <source>
        <dbReference type="EMBL" id="QFZ29595.1"/>
    </source>
</evidence>
<proteinExistence type="predicted"/>
<protein>
    <submittedName>
        <fullName evidence="1">Uncharacterized protein</fullName>
    </submittedName>
</protein>
<dbReference type="EMBL" id="CP038489">
    <property type="protein sequence ID" value="QFZ29595.1"/>
    <property type="molecule type" value="Genomic_DNA"/>
</dbReference>
<keyword evidence="2" id="KW-1185">Reference proteome</keyword>
<reference evidence="2" key="1">
    <citation type="journal article" date="2019" name="MBio">
        <title>Comparative genomics for the elucidation of multidrug resistance (MDR) in Candida lusitaniae.</title>
        <authorList>
            <person name="Kannan A."/>
            <person name="Asner S.A."/>
            <person name="Trachsel E."/>
            <person name="Kelly S."/>
            <person name="Parker J."/>
            <person name="Sanglard D."/>
        </authorList>
    </citation>
    <scope>NUCLEOTIDE SEQUENCE [LARGE SCALE GENOMIC DNA]</scope>
    <source>
        <strain evidence="2">P1</strain>
    </source>
</reference>
<name>A0ACD0WQC0_CLALS</name>
<evidence type="ECO:0000313" key="2">
    <source>
        <dbReference type="Proteomes" id="UP000326582"/>
    </source>
</evidence>
<sequence length="165" mass="18745">MASRESQEGLLELEHFQNVPEYPLYPNDPMMSLEVEFQMWKRLGSSSKLVRLVLNENTTVEEASEKAFLETLHSLPKDRRVLIRRKDSDVLSTIVDMNVKIKHLVKEDDILVLLDSFRGYMTRMIIFALINLAATLAVAVASSTILITSLSQIDQGHSNESEDSH</sequence>